<dbReference type="CDD" id="cd06261">
    <property type="entry name" value="TM_PBP2"/>
    <property type="match status" value="1"/>
</dbReference>
<dbReference type="EMBL" id="JAPUBN010000024">
    <property type="protein sequence ID" value="MCZ2723544.1"/>
    <property type="molecule type" value="Genomic_DNA"/>
</dbReference>
<feature type="transmembrane region" description="Helical" evidence="10">
    <location>
        <begin position="49"/>
        <end position="71"/>
    </location>
</feature>
<sequence length="268" mass="30134">MIKKRSLSTLPWWLLFTVIIGLLLSWNIVSDENYAQIFNTLSKGLWTTISVTLIAFSLATLAGLFVALAGFSRFAIVRQIATFYVEIIRGIPVLVILFYIAFVGAPEIIKFYNWALQGFIENGLISAARTRDFNMVWRAILALSISYSAFLAEVFRAGIQEIDKGQIEAGKALGLSGWQRFRFIIFPQAIKKILPPLGNDFVAMIKDSALVSVLGVQDITQMGKVYSASTFQFFETYNVVAFMYLVLTLSLSLTIRGLEGYLRRNEKH</sequence>
<dbReference type="Gene3D" id="1.10.3720.10">
    <property type="entry name" value="MetI-like"/>
    <property type="match status" value="1"/>
</dbReference>
<dbReference type="Pfam" id="PF00528">
    <property type="entry name" value="BPD_transp_1"/>
    <property type="match status" value="1"/>
</dbReference>
<keyword evidence="9 10" id="KW-0472">Membrane</keyword>
<dbReference type="InterPro" id="IPR035906">
    <property type="entry name" value="MetI-like_sf"/>
</dbReference>
<comment type="caution">
    <text evidence="12">The sequence shown here is derived from an EMBL/GenBank/DDBJ whole genome shotgun (WGS) entry which is preliminary data.</text>
</comment>
<evidence type="ECO:0000259" key="11">
    <source>
        <dbReference type="PROSITE" id="PS50928"/>
    </source>
</evidence>
<evidence type="ECO:0000256" key="3">
    <source>
        <dbReference type="ARBA" id="ARBA00010072"/>
    </source>
</evidence>
<evidence type="ECO:0000256" key="9">
    <source>
        <dbReference type="ARBA" id="ARBA00023136"/>
    </source>
</evidence>
<keyword evidence="5" id="KW-1003">Cell membrane</keyword>
<evidence type="ECO:0000256" key="5">
    <source>
        <dbReference type="ARBA" id="ARBA00022475"/>
    </source>
</evidence>
<dbReference type="Proteomes" id="UP001149719">
    <property type="component" value="Unassembled WGS sequence"/>
</dbReference>
<comment type="function">
    <text evidence="1">Part of the binding-protein-dependent transport system for glutamine; probably responsible for the translocation of the substrate across the membrane.</text>
</comment>
<dbReference type="InterPro" id="IPR010065">
    <property type="entry name" value="AA_ABC_transptr_permease_3TM"/>
</dbReference>
<dbReference type="InterPro" id="IPR000515">
    <property type="entry name" value="MetI-like"/>
</dbReference>
<evidence type="ECO:0000256" key="4">
    <source>
        <dbReference type="ARBA" id="ARBA00022448"/>
    </source>
</evidence>
<evidence type="ECO:0000256" key="6">
    <source>
        <dbReference type="ARBA" id="ARBA00022692"/>
    </source>
</evidence>
<evidence type="ECO:0000256" key="2">
    <source>
        <dbReference type="ARBA" id="ARBA00004429"/>
    </source>
</evidence>
<dbReference type="SUPFAM" id="SSF161098">
    <property type="entry name" value="MetI-like"/>
    <property type="match status" value="1"/>
</dbReference>
<dbReference type="RefSeq" id="WP_269127675.1">
    <property type="nucleotide sequence ID" value="NZ_JAPUBN010000024.1"/>
</dbReference>
<keyword evidence="8 10" id="KW-1133">Transmembrane helix</keyword>
<dbReference type="PROSITE" id="PS50928">
    <property type="entry name" value="ABC_TM1"/>
    <property type="match status" value="1"/>
</dbReference>
<evidence type="ECO:0000256" key="10">
    <source>
        <dbReference type="RuleBase" id="RU363032"/>
    </source>
</evidence>
<accession>A0ABT4JYY9</accession>
<dbReference type="NCBIfam" id="TIGR01726">
    <property type="entry name" value="HEQRo_perm_3TM"/>
    <property type="match status" value="1"/>
</dbReference>
<evidence type="ECO:0000256" key="8">
    <source>
        <dbReference type="ARBA" id="ARBA00022989"/>
    </source>
</evidence>
<gene>
    <name evidence="12" type="ORF">O1D97_18500</name>
</gene>
<evidence type="ECO:0000313" key="12">
    <source>
        <dbReference type="EMBL" id="MCZ2723544.1"/>
    </source>
</evidence>
<keyword evidence="6 10" id="KW-0812">Transmembrane</keyword>
<dbReference type="PANTHER" id="PTHR30614:SF20">
    <property type="entry name" value="GLUTAMINE TRANSPORT SYSTEM PERMEASE PROTEIN GLNP"/>
    <property type="match status" value="1"/>
</dbReference>
<dbReference type="InterPro" id="IPR043429">
    <property type="entry name" value="ArtM/GltK/GlnP/TcyL/YhdX-like"/>
</dbReference>
<reference evidence="12" key="1">
    <citation type="submission" date="2022-12" db="EMBL/GenBank/DDBJ databases">
        <title>Marinomonas 15G1-11 sp. nov, isolated from marine algae.</title>
        <authorList>
            <person name="Butt M."/>
            <person name="Choi D.G."/>
            <person name="Kim J.M."/>
            <person name="Lee J.K."/>
            <person name="Baek J.H."/>
            <person name="Jeon C.O."/>
        </authorList>
    </citation>
    <scope>NUCLEOTIDE SEQUENCE</scope>
    <source>
        <strain evidence="12">15G1-11</strain>
    </source>
</reference>
<evidence type="ECO:0000313" key="13">
    <source>
        <dbReference type="Proteomes" id="UP001149719"/>
    </source>
</evidence>
<keyword evidence="4 10" id="KW-0813">Transport</keyword>
<name>A0ABT4JYY9_9GAMM</name>
<keyword evidence="13" id="KW-1185">Reference proteome</keyword>
<comment type="similarity">
    <text evidence="3">Belongs to the binding-protein-dependent transport system permease family. HisMQ subfamily.</text>
</comment>
<feature type="transmembrane region" description="Helical" evidence="10">
    <location>
        <begin position="239"/>
        <end position="258"/>
    </location>
</feature>
<keyword evidence="7" id="KW-0029">Amino-acid transport</keyword>
<evidence type="ECO:0000256" key="7">
    <source>
        <dbReference type="ARBA" id="ARBA00022970"/>
    </source>
</evidence>
<protein>
    <submittedName>
        <fullName evidence="12">Amino acid ABC transporter permease</fullName>
    </submittedName>
</protein>
<comment type="subcellular location">
    <subcellularLocation>
        <location evidence="2">Cell inner membrane</location>
        <topology evidence="2">Multi-pass membrane protein</topology>
    </subcellularLocation>
    <subcellularLocation>
        <location evidence="10">Cell membrane</location>
        <topology evidence="10">Multi-pass membrane protein</topology>
    </subcellularLocation>
</comment>
<feature type="transmembrane region" description="Helical" evidence="10">
    <location>
        <begin position="83"/>
        <end position="105"/>
    </location>
</feature>
<proteinExistence type="inferred from homology"/>
<evidence type="ECO:0000256" key="1">
    <source>
        <dbReference type="ARBA" id="ARBA00003159"/>
    </source>
</evidence>
<organism evidence="12 13">
    <name type="scientific">Marinomonas phaeophyticola</name>
    <dbReference type="NCBI Taxonomy" id="3004091"/>
    <lineage>
        <taxon>Bacteria</taxon>
        <taxon>Pseudomonadati</taxon>
        <taxon>Pseudomonadota</taxon>
        <taxon>Gammaproteobacteria</taxon>
        <taxon>Oceanospirillales</taxon>
        <taxon>Oceanospirillaceae</taxon>
        <taxon>Marinomonas</taxon>
    </lineage>
</organism>
<dbReference type="PANTHER" id="PTHR30614">
    <property type="entry name" value="MEMBRANE COMPONENT OF AMINO ACID ABC TRANSPORTER"/>
    <property type="match status" value="1"/>
</dbReference>
<feature type="transmembrane region" description="Helical" evidence="10">
    <location>
        <begin position="12"/>
        <end position="29"/>
    </location>
</feature>
<feature type="domain" description="ABC transmembrane type-1" evidence="11">
    <location>
        <begin position="45"/>
        <end position="255"/>
    </location>
</feature>